<dbReference type="EMBL" id="JPLY01000003">
    <property type="protein sequence ID" value="KFC21913.1"/>
    <property type="molecule type" value="Genomic_DNA"/>
</dbReference>
<accession>A0A085BHG8</accession>
<proteinExistence type="predicted"/>
<dbReference type="AlphaFoldDB" id="A0A085BHG8"/>
<keyword evidence="1" id="KW-0812">Transmembrane</keyword>
<sequence>MSNSSNKQKSNVHKFIERFNYSIFPTLLGSLFTLYLTEKVKGRVKSSFDSKLENIKNSNNMELSKFQAEINSLKSRENFKFTKLHEKRLVVMEVTYKLINEVLNELHRYVNPLKMLEQGKNFVENDNILQDIFLKKHSEFTTHYINNRFYFDTETKKIIDNYLSDVREAYDLYNEQHSFRQMGERPDR</sequence>
<evidence type="ECO:0000313" key="3">
    <source>
        <dbReference type="Proteomes" id="UP000028623"/>
    </source>
</evidence>
<dbReference type="Proteomes" id="UP000028623">
    <property type="component" value="Unassembled WGS sequence"/>
</dbReference>
<keyword evidence="1" id="KW-0472">Membrane</keyword>
<protein>
    <submittedName>
        <fullName evidence="2">Uncharacterized protein</fullName>
    </submittedName>
</protein>
<keyword evidence="1" id="KW-1133">Transmembrane helix</keyword>
<organism evidence="2 3">
    <name type="scientific">Epilithonimonas lactis</name>
    <dbReference type="NCBI Taxonomy" id="421072"/>
    <lineage>
        <taxon>Bacteria</taxon>
        <taxon>Pseudomonadati</taxon>
        <taxon>Bacteroidota</taxon>
        <taxon>Flavobacteriia</taxon>
        <taxon>Flavobacteriales</taxon>
        <taxon>Weeksellaceae</taxon>
        <taxon>Chryseobacterium group</taxon>
        <taxon>Epilithonimonas</taxon>
    </lineage>
</organism>
<keyword evidence="3" id="KW-1185">Reference proteome</keyword>
<feature type="transmembrane region" description="Helical" evidence="1">
    <location>
        <begin position="20"/>
        <end position="37"/>
    </location>
</feature>
<comment type="caution">
    <text evidence="2">The sequence shown here is derived from an EMBL/GenBank/DDBJ whole genome shotgun (WGS) entry which is preliminary data.</text>
</comment>
<evidence type="ECO:0000313" key="2">
    <source>
        <dbReference type="EMBL" id="KFC21913.1"/>
    </source>
</evidence>
<name>A0A085BHG8_9FLAO</name>
<reference evidence="2 3" key="1">
    <citation type="submission" date="2014-07" db="EMBL/GenBank/DDBJ databases">
        <title>Epilithonimonas lactis LMG 22401 Genome.</title>
        <authorList>
            <person name="Pipes S.E."/>
            <person name="Stropko S.J."/>
        </authorList>
    </citation>
    <scope>NUCLEOTIDE SEQUENCE [LARGE SCALE GENOMIC DNA]</scope>
    <source>
        <strain evidence="2 3">LMG 24401</strain>
    </source>
</reference>
<evidence type="ECO:0000256" key="1">
    <source>
        <dbReference type="SAM" id="Phobius"/>
    </source>
</evidence>
<gene>
    <name evidence="2" type="ORF">IO89_08005</name>
</gene>